<dbReference type="Gene3D" id="1.20.144.10">
    <property type="entry name" value="Phosphatidic acid phosphatase type 2/haloperoxidase"/>
    <property type="match status" value="1"/>
</dbReference>
<evidence type="ECO:0000256" key="1">
    <source>
        <dbReference type="SAM" id="Phobius"/>
    </source>
</evidence>
<comment type="caution">
    <text evidence="3">The sequence shown here is derived from an EMBL/GenBank/DDBJ whole genome shotgun (WGS) entry which is preliminary data.</text>
</comment>
<reference evidence="4" key="1">
    <citation type="journal article" date="2019" name="Int. J. Syst. Evol. Microbiol.">
        <title>The Global Catalogue of Microorganisms (GCM) 10K type strain sequencing project: providing services to taxonomists for standard genome sequencing and annotation.</title>
        <authorList>
            <consortium name="The Broad Institute Genomics Platform"/>
            <consortium name="The Broad Institute Genome Sequencing Center for Infectious Disease"/>
            <person name="Wu L."/>
            <person name="Ma J."/>
        </authorList>
    </citation>
    <scope>NUCLEOTIDE SEQUENCE [LARGE SCALE GENOMIC DNA]</scope>
    <source>
        <strain evidence="4">CGMCC 1.15809</strain>
    </source>
</reference>
<feature type="transmembrane region" description="Helical" evidence="1">
    <location>
        <begin position="96"/>
        <end position="117"/>
    </location>
</feature>
<evidence type="ECO:0000313" key="4">
    <source>
        <dbReference type="Proteomes" id="UP001596241"/>
    </source>
</evidence>
<evidence type="ECO:0000259" key="2">
    <source>
        <dbReference type="SMART" id="SM00014"/>
    </source>
</evidence>
<name>A0ABW1FGU4_9ACTN</name>
<gene>
    <name evidence="3" type="ORF">ACFP3M_07475</name>
</gene>
<dbReference type="SMART" id="SM00014">
    <property type="entry name" value="acidPPc"/>
    <property type="match status" value="1"/>
</dbReference>
<sequence length="232" mass="24497">MFALLTWQVAAHGALRALDERCGLALGDSAVPAPLAQFFADLGNTTVALPVLLTAVAAALWRSVRAERRARSAERGTDSGPQEAQGTVERPAAVRWWLPPLAALGTMVLVPAVVVPAKVWIGRPGPPRMAGAPHDGFYPSGHAATAAVAYGLVALLLLHRRRRSGRAMRGPRAALLAVSVVLVNIGVGVGLVRQGYHWPLDVVASWCLSGVVLTLWSAVCARWYEAGAAGRR</sequence>
<proteinExistence type="predicted"/>
<accession>A0ABW1FGU4</accession>
<keyword evidence="1" id="KW-0812">Transmembrane</keyword>
<dbReference type="InterPro" id="IPR036938">
    <property type="entry name" value="PAP2/HPO_sf"/>
</dbReference>
<feature type="domain" description="Phosphatidic acid phosphatase type 2/haloperoxidase" evidence="2">
    <location>
        <begin position="98"/>
        <end position="217"/>
    </location>
</feature>
<dbReference type="Pfam" id="PF01569">
    <property type="entry name" value="PAP2"/>
    <property type="match status" value="1"/>
</dbReference>
<feature type="transmembrane region" description="Helical" evidence="1">
    <location>
        <begin position="137"/>
        <end position="158"/>
    </location>
</feature>
<protein>
    <submittedName>
        <fullName evidence="3">Phosphatase PAP2 family protein</fullName>
    </submittedName>
</protein>
<feature type="transmembrane region" description="Helical" evidence="1">
    <location>
        <begin position="203"/>
        <end position="224"/>
    </location>
</feature>
<keyword evidence="1" id="KW-1133">Transmembrane helix</keyword>
<dbReference type="SUPFAM" id="SSF48317">
    <property type="entry name" value="Acid phosphatase/Vanadium-dependent haloperoxidase"/>
    <property type="match status" value="1"/>
</dbReference>
<dbReference type="RefSeq" id="WP_345080106.1">
    <property type="nucleotide sequence ID" value="NZ_BAAAWG010000005.1"/>
</dbReference>
<keyword evidence="1" id="KW-0472">Membrane</keyword>
<evidence type="ECO:0000313" key="3">
    <source>
        <dbReference type="EMBL" id="MFC5892656.1"/>
    </source>
</evidence>
<feature type="transmembrane region" description="Helical" evidence="1">
    <location>
        <begin position="40"/>
        <end position="61"/>
    </location>
</feature>
<keyword evidence="4" id="KW-1185">Reference proteome</keyword>
<dbReference type="InterPro" id="IPR000326">
    <property type="entry name" value="PAP2/HPO"/>
</dbReference>
<dbReference type="Proteomes" id="UP001596241">
    <property type="component" value="Unassembled WGS sequence"/>
</dbReference>
<dbReference type="EMBL" id="JBHSPW010000003">
    <property type="protein sequence ID" value="MFC5892656.1"/>
    <property type="molecule type" value="Genomic_DNA"/>
</dbReference>
<organism evidence="3 4">
    <name type="scientific">Streptomyces ramulosus</name>
    <dbReference type="NCBI Taxonomy" id="47762"/>
    <lineage>
        <taxon>Bacteria</taxon>
        <taxon>Bacillati</taxon>
        <taxon>Actinomycetota</taxon>
        <taxon>Actinomycetes</taxon>
        <taxon>Kitasatosporales</taxon>
        <taxon>Streptomycetaceae</taxon>
        <taxon>Streptomyces</taxon>
    </lineage>
</organism>
<feature type="transmembrane region" description="Helical" evidence="1">
    <location>
        <begin position="170"/>
        <end position="191"/>
    </location>
</feature>